<dbReference type="Proteomes" id="UP000784435">
    <property type="component" value="Unassembled WGS sequence"/>
</dbReference>
<protein>
    <submittedName>
        <fullName evidence="4">TetR/AcrR family transcriptional regulator</fullName>
    </submittedName>
</protein>
<dbReference type="PANTHER" id="PTHR30055">
    <property type="entry name" value="HTH-TYPE TRANSCRIPTIONAL REGULATOR RUTR"/>
    <property type="match status" value="1"/>
</dbReference>
<dbReference type="InterPro" id="IPR009057">
    <property type="entry name" value="Homeodomain-like_sf"/>
</dbReference>
<dbReference type="Pfam" id="PF00440">
    <property type="entry name" value="TetR_N"/>
    <property type="match status" value="1"/>
</dbReference>
<comment type="caution">
    <text evidence="4">The sequence shown here is derived from an EMBL/GenBank/DDBJ whole genome shotgun (WGS) entry which is preliminary data.</text>
</comment>
<accession>A0A921SNK2</accession>
<evidence type="ECO:0000259" key="3">
    <source>
        <dbReference type="PROSITE" id="PS50977"/>
    </source>
</evidence>
<gene>
    <name evidence="4" type="ORF">K8V08_08830</name>
</gene>
<feature type="DNA-binding region" description="H-T-H motif" evidence="2">
    <location>
        <begin position="31"/>
        <end position="50"/>
    </location>
</feature>
<dbReference type="Gene3D" id="1.10.357.10">
    <property type="entry name" value="Tetracycline Repressor, domain 2"/>
    <property type="match status" value="1"/>
</dbReference>
<reference evidence="4" key="2">
    <citation type="submission" date="2021-09" db="EMBL/GenBank/DDBJ databases">
        <authorList>
            <person name="Gilroy R."/>
        </authorList>
    </citation>
    <scope>NUCLEOTIDE SEQUENCE</scope>
    <source>
        <strain evidence="4">ChiGjej5B5-7349</strain>
    </source>
</reference>
<dbReference type="PANTHER" id="PTHR30055:SF153">
    <property type="entry name" value="HTH-TYPE TRANSCRIPTIONAL REPRESSOR RV3405C"/>
    <property type="match status" value="1"/>
</dbReference>
<name>A0A921SNK2_9MICO</name>
<dbReference type="EMBL" id="DYUK01000189">
    <property type="protein sequence ID" value="HJG80500.1"/>
    <property type="molecule type" value="Genomic_DNA"/>
</dbReference>
<sequence>MENPRAERSRIALLEAVTRELDEGKGDAALSVSMIARSAGVSRPTLYQHFGDLPSLVRSAAMRRLIALFDTVPAPSADLRDHWRESAAKALGALLAELDSRRGFYLTVLDSPAGDAVREDIIEFLAARITDMTALGAHMRDEESTDEDVRERARFLSAAALWRTERWMRSDDHEATSAFAMRLSRLLAGAAGVPRD</sequence>
<evidence type="ECO:0000313" key="4">
    <source>
        <dbReference type="EMBL" id="HJG80500.1"/>
    </source>
</evidence>
<organism evidence="4 5">
    <name type="scientific">Brevibacterium senegalense</name>
    <dbReference type="NCBI Taxonomy" id="1033736"/>
    <lineage>
        <taxon>Bacteria</taxon>
        <taxon>Bacillati</taxon>
        <taxon>Actinomycetota</taxon>
        <taxon>Actinomycetes</taxon>
        <taxon>Micrococcales</taxon>
        <taxon>Brevibacteriaceae</taxon>
        <taxon>Brevibacterium</taxon>
    </lineage>
</organism>
<dbReference type="InterPro" id="IPR050109">
    <property type="entry name" value="HTH-type_TetR-like_transc_reg"/>
</dbReference>
<evidence type="ECO:0000313" key="5">
    <source>
        <dbReference type="Proteomes" id="UP000784435"/>
    </source>
</evidence>
<reference evidence="4" key="1">
    <citation type="journal article" date="2021" name="PeerJ">
        <title>Extensive microbial diversity within the chicken gut microbiome revealed by metagenomics and culture.</title>
        <authorList>
            <person name="Gilroy R."/>
            <person name="Ravi A."/>
            <person name="Getino M."/>
            <person name="Pursley I."/>
            <person name="Horton D.L."/>
            <person name="Alikhan N.F."/>
            <person name="Baker D."/>
            <person name="Gharbi K."/>
            <person name="Hall N."/>
            <person name="Watson M."/>
            <person name="Adriaenssens E.M."/>
            <person name="Foster-Nyarko E."/>
            <person name="Jarju S."/>
            <person name="Secka A."/>
            <person name="Antonio M."/>
            <person name="Oren A."/>
            <person name="Chaudhuri R.R."/>
            <person name="La Ragione R."/>
            <person name="Hildebrand F."/>
            <person name="Pallen M.J."/>
        </authorList>
    </citation>
    <scope>NUCLEOTIDE SEQUENCE</scope>
    <source>
        <strain evidence="4">ChiGjej5B5-7349</strain>
    </source>
</reference>
<dbReference type="PROSITE" id="PS50977">
    <property type="entry name" value="HTH_TETR_2"/>
    <property type="match status" value="1"/>
</dbReference>
<dbReference type="GO" id="GO:0003700">
    <property type="term" value="F:DNA-binding transcription factor activity"/>
    <property type="evidence" value="ECO:0007669"/>
    <property type="project" value="TreeGrafter"/>
</dbReference>
<keyword evidence="1 2" id="KW-0238">DNA-binding</keyword>
<feature type="domain" description="HTH tetR-type" evidence="3">
    <location>
        <begin position="7"/>
        <end position="68"/>
    </location>
</feature>
<dbReference type="AlphaFoldDB" id="A0A921SNK2"/>
<evidence type="ECO:0000256" key="2">
    <source>
        <dbReference type="PROSITE-ProRule" id="PRU00335"/>
    </source>
</evidence>
<dbReference type="InterPro" id="IPR001647">
    <property type="entry name" value="HTH_TetR"/>
</dbReference>
<evidence type="ECO:0000256" key="1">
    <source>
        <dbReference type="ARBA" id="ARBA00023125"/>
    </source>
</evidence>
<dbReference type="SUPFAM" id="SSF46689">
    <property type="entry name" value="Homeodomain-like"/>
    <property type="match status" value="1"/>
</dbReference>
<dbReference type="GO" id="GO:0000976">
    <property type="term" value="F:transcription cis-regulatory region binding"/>
    <property type="evidence" value="ECO:0007669"/>
    <property type="project" value="TreeGrafter"/>
</dbReference>
<proteinExistence type="predicted"/>